<feature type="domain" description="LiaF transmembrane" evidence="2">
    <location>
        <begin position="3"/>
        <end position="53"/>
    </location>
</feature>
<evidence type="ECO:0000313" key="3">
    <source>
        <dbReference type="EMBL" id="PIR06029.1"/>
    </source>
</evidence>
<keyword evidence="1" id="KW-0472">Membrane</keyword>
<dbReference type="InterPro" id="IPR054331">
    <property type="entry name" value="LiaF_TM"/>
</dbReference>
<evidence type="ECO:0000313" key="4">
    <source>
        <dbReference type="Proteomes" id="UP000230564"/>
    </source>
</evidence>
<reference evidence="3 4" key="1">
    <citation type="submission" date="2017-09" db="EMBL/GenBank/DDBJ databases">
        <title>Depth-based differentiation of microbial function through sediment-hosted aquifers and enrichment of novel symbionts in the deep terrestrial subsurface.</title>
        <authorList>
            <person name="Probst A.J."/>
            <person name="Ladd B."/>
            <person name="Jarett J.K."/>
            <person name="Geller-Mcgrath D.E."/>
            <person name="Sieber C.M."/>
            <person name="Emerson J.B."/>
            <person name="Anantharaman K."/>
            <person name="Thomas B.C."/>
            <person name="Malmstrom R."/>
            <person name="Stieglmeier M."/>
            <person name="Klingl A."/>
            <person name="Woyke T."/>
            <person name="Ryan C.M."/>
            <person name="Banfield J.F."/>
        </authorList>
    </citation>
    <scope>NUCLEOTIDE SEQUENCE [LARGE SCALE GENOMIC DNA]</scope>
    <source>
        <strain evidence="3">CG11_big_fil_rev_8_21_14_0_20_36_20</strain>
    </source>
</reference>
<evidence type="ECO:0000259" key="2">
    <source>
        <dbReference type="Pfam" id="PF22570"/>
    </source>
</evidence>
<gene>
    <name evidence="3" type="ORF">COV55_04855</name>
</gene>
<dbReference type="AlphaFoldDB" id="A0A2H0NAV0"/>
<proteinExistence type="predicted"/>
<accession>A0A2H0NAV0</accession>
<keyword evidence="1" id="KW-0812">Transmembrane</keyword>
<dbReference type="Proteomes" id="UP000230564">
    <property type="component" value="Unassembled WGS sequence"/>
</dbReference>
<dbReference type="EMBL" id="PCWQ01000023">
    <property type="protein sequence ID" value="PIR06029.1"/>
    <property type="molecule type" value="Genomic_DNA"/>
</dbReference>
<name>A0A2H0NAV0_9BACT</name>
<dbReference type="Pfam" id="PF22570">
    <property type="entry name" value="LiaF-TM"/>
    <property type="match status" value="1"/>
</dbReference>
<protein>
    <recommendedName>
        <fullName evidence="2">LiaF transmembrane domain-containing protein</fullName>
    </recommendedName>
</protein>
<keyword evidence="1" id="KW-1133">Transmembrane helix</keyword>
<sequence length="70" mass="7977">MYIGLILVIIGVLLALNEMGLIKGSFWGYLLPIVMIVMGVYLIQKKNKQRNFKVSGHDKQDKAREVVDEQ</sequence>
<comment type="caution">
    <text evidence="3">The sequence shown here is derived from an EMBL/GenBank/DDBJ whole genome shotgun (WGS) entry which is preliminary data.</text>
</comment>
<feature type="transmembrane region" description="Helical" evidence="1">
    <location>
        <begin position="25"/>
        <end position="43"/>
    </location>
</feature>
<organism evidence="3 4">
    <name type="scientific">Candidatus Komeilibacteria bacterium CG11_big_fil_rev_8_21_14_0_20_36_20</name>
    <dbReference type="NCBI Taxonomy" id="1974477"/>
    <lineage>
        <taxon>Bacteria</taxon>
        <taxon>Candidatus Komeiliibacteriota</taxon>
    </lineage>
</organism>
<evidence type="ECO:0000256" key="1">
    <source>
        <dbReference type="SAM" id="Phobius"/>
    </source>
</evidence>